<dbReference type="AlphaFoldDB" id="A0A147BAA0"/>
<reference evidence="1" key="1">
    <citation type="submission" date="2016-03" db="EMBL/GenBank/DDBJ databases">
        <title>Gut transcriptome analysis on engorged females of Ornithodoros mimon (Acari: Argasidae) and phylogenetic inferences of soft ticks.</title>
        <authorList>
            <person name="Landulfo G.A."/>
            <person name="Giovanni D."/>
            <person name="Carvalho E."/>
            <person name="Junqueira-de-Azevedo I."/>
            <person name="Patane J."/>
            <person name="Mendoca R."/>
            <person name="Barros-Battesti D."/>
        </authorList>
    </citation>
    <scope>NUCLEOTIDE SEQUENCE</scope>
    <source>
        <strain evidence="1">Females</strain>
        <tissue evidence="1">Gut</tissue>
    </source>
</reference>
<dbReference type="EMBL" id="GEIB01000555">
    <property type="protein sequence ID" value="JAR87362.1"/>
    <property type="molecule type" value="Transcribed_RNA"/>
</dbReference>
<evidence type="ECO:0000313" key="1">
    <source>
        <dbReference type="EMBL" id="JAR87362.1"/>
    </source>
</evidence>
<accession>A0A147BAA0</accession>
<sequence length="162" mass="17751">GVERKRFERCSEMKMLTAFVLVAVCVTWSGAVPTVGTPTQTEQDEAVKNRIAVPATLHGVKAVHLSGLTVAPPPQEEAVILESLSKQVKDLSEALEDAELEELLESVAEYGWLKKKWKKIRKGAKKVAKNVAKTVVVSKIYSSACHGYVDVLSMDLAMSNQR</sequence>
<protein>
    <submittedName>
        <fullName evidence="1">Uncharacterized protein</fullName>
    </submittedName>
</protein>
<proteinExistence type="predicted"/>
<feature type="non-terminal residue" evidence="1">
    <location>
        <position position="1"/>
    </location>
</feature>
<organism evidence="1">
    <name type="scientific">Alectorobius mimon</name>
    <dbReference type="NCBI Taxonomy" id="360319"/>
    <lineage>
        <taxon>Eukaryota</taxon>
        <taxon>Metazoa</taxon>
        <taxon>Ecdysozoa</taxon>
        <taxon>Arthropoda</taxon>
        <taxon>Chelicerata</taxon>
        <taxon>Arachnida</taxon>
        <taxon>Acari</taxon>
        <taxon>Parasitiformes</taxon>
        <taxon>Ixodida</taxon>
        <taxon>Ixodoidea</taxon>
        <taxon>Argasidae</taxon>
        <taxon>Ornithodorinae</taxon>
        <taxon>Alectorobius</taxon>
    </lineage>
</organism>
<name>A0A147BAA0_9ACAR</name>